<dbReference type="GeneID" id="129922778"/>
<accession>A0A9W2YT74</accession>
<gene>
    <name evidence="3" type="primary">LOC129922778</name>
</gene>
<dbReference type="Proteomes" id="UP001165740">
    <property type="component" value="Chromosome 14"/>
</dbReference>
<sequence>MFIAYKPNMMQICVIFVLILNVSLHFVLFSAEEDSLLCDDTEEGFPTVLRVTWKPKLIVNARLLINLDNKLVALCESNQMKCIKILDNAEAEIVQIDYEEYNITVFTYNINSSGTWTIEYDYGLFKPAPEPCKFNIYSKSFLELKDCPTEIEERNMVNCSCELKSSMPKKVVYNWLSIINSSLQVMSNTSDLTFAADKLLQDFLCVAEDLQAERNYTKDYSITIKSKRYISLTRCPTTILDQLQLLNCSYIYRSVTSYFENVCDVSYSVSDNTYRLTFVSTECSLELMCPVETSMRNRLTQVCSRATCKYKQRYHKYIEIMKYT</sequence>
<evidence type="ECO:0000256" key="1">
    <source>
        <dbReference type="SAM" id="Phobius"/>
    </source>
</evidence>
<keyword evidence="2" id="KW-1185">Reference proteome</keyword>
<organism evidence="2 3">
    <name type="scientific">Biomphalaria glabrata</name>
    <name type="common">Bloodfluke planorb</name>
    <name type="synonym">Freshwater snail</name>
    <dbReference type="NCBI Taxonomy" id="6526"/>
    <lineage>
        <taxon>Eukaryota</taxon>
        <taxon>Metazoa</taxon>
        <taxon>Spiralia</taxon>
        <taxon>Lophotrochozoa</taxon>
        <taxon>Mollusca</taxon>
        <taxon>Gastropoda</taxon>
        <taxon>Heterobranchia</taxon>
        <taxon>Euthyneura</taxon>
        <taxon>Panpulmonata</taxon>
        <taxon>Hygrophila</taxon>
        <taxon>Lymnaeoidea</taxon>
        <taxon>Planorbidae</taxon>
        <taxon>Biomphalaria</taxon>
    </lineage>
</organism>
<dbReference type="AlphaFoldDB" id="A0A9W2YT74"/>
<dbReference type="OrthoDB" id="6194389at2759"/>
<reference evidence="3" key="1">
    <citation type="submission" date="2025-08" db="UniProtKB">
        <authorList>
            <consortium name="RefSeq"/>
        </authorList>
    </citation>
    <scope>IDENTIFICATION</scope>
</reference>
<keyword evidence="1" id="KW-0472">Membrane</keyword>
<feature type="transmembrane region" description="Helical" evidence="1">
    <location>
        <begin position="12"/>
        <end position="31"/>
    </location>
</feature>
<proteinExistence type="predicted"/>
<protein>
    <submittedName>
        <fullName evidence="3">Uncharacterized protein LOC129922778 isoform X1</fullName>
    </submittedName>
</protein>
<keyword evidence="1" id="KW-1133">Transmembrane helix</keyword>
<name>A0A9W2YT74_BIOGL</name>
<dbReference type="RefSeq" id="XP_055865937.1">
    <property type="nucleotide sequence ID" value="XM_056009962.1"/>
</dbReference>
<keyword evidence="1" id="KW-0812">Transmembrane</keyword>
<evidence type="ECO:0000313" key="2">
    <source>
        <dbReference type="Proteomes" id="UP001165740"/>
    </source>
</evidence>
<evidence type="ECO:0000313" key="3">
    <source>
        <dbReference type="RefSeq" id="XP_055865937.1"/>
    </source>
</evidence>